<reference evidence="1 2" key="1">
    <citation type="journal article" date="2016" name="Mol. Biol. Evol.">
        <title>Comparative Genomics of Early-Diverging Mushroom-Forming Fungi Provides Insights into the Origins of Lignocellulose Decay Capabilities.</title>
        <authorList>
            <person name="Nagy L.G."/>
            <person name="Riley R."/>
            <person name="Tritt A."/>
            <person name="Adam C."/>
            <person name="Daum C."/>
            <person name="Floudas D."/>
            <person name="Sun H."/>
            <person name="Yadav J.S."/>
            <person name="Pangilinan J."/>
            <person name="Larsson K.H."/>
            <person name="Matsuura K."/>
            <person name="Barry K."/>
            <person name="Labutti K."/>
            <person name="Kuo R."/>
            <person name="Ohm R.A."/>
            <person name="Bhattacharya S.S."/>
            <person name="Shirouzu T."/>
            <person name="Yoshinaga Y."/>
            <person name="Martin F.M."/>
            <person name="Grigoriev I.V."/>
            <person name="Hibbett D.S."/>
        </authorList>
    </citation>
    <scope>NUCLEOTIDE SEQUENCE [LARGE SCALE GENOMIC DNA]</scope>
    <source>
        <strain evidence="1 2">HHB9708</strain>
    </source>
</reference>
<dbReference type="EMBL" id="KV419403">
    <property type="protein sequence ID" value="KZS94971.1"/>
    <property type="molecule type" value="Genomic_DNA"/>
</dbReference>
<evidence type="ECO:0000313" key="2">
    <source>
        <dbReference type="Proteomes" id="UP000076722"/>
    </source>
</evidence>
<dbReference type="STRING" id="1314777.A0A164WDZ5"/>
<protein>
    <submittedName>
        <fullName evidence="1">Uncharacterized protein</fullName>
    </submittedName>
</protein>
<keyword evidence="2" id="KW-1185">Reference proteome</keyword>
<evidence type="ECO:0000313" key="1">
    <source>
        <dbReference type="EMBL" id="KZS94971.1"/>
    </source>
</evidence>
<accession>A0A164WDZ5</accession>
<dbReference type="Proteomes" id="UP000076722">
    <property type="component" value="Unassembled WGS sequence"/>
</dbReference>
<name>A0A164WDZ5_9AGAM</name>
<proteinExistence type="predicted"/>
<dbReference type="AlphaFoldDB" id="A0A164WDZ5"/>
<gene>
    <name evidence="1" type="ORF">SISNIDRAFT_484483</name>
</gene>
<dbReference type="Gene3D" id="3.40.50.300">
    <property type="entry name" value="P-loop containing nucleotide triphosphate hydrolases"/>
    <property type="match status" value="1"/>
</dbReference>
<organism evidence="1 2">
    <name type="scientific">Sistotremastrum niveocremeum HHB9708</name>
    <dbReference type="NCBI Taxonomy" id="1314777"/>
    <lineage>
        <taxon>Eukaryota</taxon>
        <taxon>Fungi</taxon>
        <taxon>Dikarya</taxon>
        <taxon>Basidiomycota</taxon>
        <taxon>Agaricomycotina</taxon>
        <taxon>Agaricomycetes</taxon>
        <taxon>Sistotremastrales</taxon>
        <taxon>Sistotremastraceae</taxon>
        <taxon>Sertulicium</taxon>
        <taxon>Sertulicium niveocremeum</taxon>
    </lineage>
</organism>
<dbReference type="InterPro" id="IPR027417">
    <property type="entry name" value="P-loop_NTPase"/>
</dbReference>
<sequence length="280" mass="31981">MAPWCPNPSSHPFRPLVSLWSIFSPKPPLTSHEAMSIGLQNLELPAAVSLSIRLLTFGDLSSPRNELFAGLDRESFGGHYRGLRPLTVDGTDRNIKFDLSCCPRKECVETRWGRPMRVPRSQASFYYYTIHRLFALKTIVVVLNFSVISRTSIQEMKETWEDRYFHLTQFFSSSERAKPILLLVGSETQLRSDPEIMHKALSTPGEGPILPEEGERVAREIGAARYMECETGNVDHLNAILQETMRLGWNLAQDRMTDTLIYRAEKWLTAKWSTFKGSDR</sequence>